<reference evidence="1 2" key="1">
    <citation type="submission" date="2021-06" db="EMBL/GenBank/DDBJ databases">
        <authorList>
            <person name="Kallberg Y."/>
            <person name="Tangrot J."/>
            <person name="Rosling A."/>
        </authorList>
    </citation>
    <scope>NUCLEOTIDE SEQUENCE [LARGE SCALE GENOMIC DNA]</scope>
    <source>
        <strain evidence="1 2">120-4 pot B 10/14</strain>
    </source>
</reference>
<keyword evidence="2" id="KW-1185">Reference proteome</keyword>
<evidence type="ECO:0000313" key="1">
    <source>
        <dbReference type="EMBL" id="CAG8534844.1"/>
    </source>
</evidence>
<evidence type="ECO:0000313" key="2">
    <source>
        <dbReference type="Proteomes" id="UP000789901"/>
    </source>
</evidence>
<organism evidence="1 2">
    <name type="scientific">Gigaspora margarita</name>
    <dbReference type="NCBI Taxonomy" id="4874"/>
    <lineage>
        <taxon>Eukaryota</taxon>
        <taxon>Fungi</taxon>
        <taxon>Fungi incertae sedis</taxon>
        <taxon>Mucoromycota</taxon>
        <taxon>Glomeromycotina</taxon>
        <taxon>Glomeromycetes</taxon>
        <taxon>Diversisporales</taxon>
        <taxon>Gigasporaceae</taxon>
        <taxon>Gigaspora</taxon>
    </lineage>
</organism>
<feature type="non-terminal residue" evidence="1">
    <location>
        <position position="1"/>
    </location>
</feature>
<sequence>GFIRANEYVRGSEVKMTQRPLDKLYNVVLNNGIAVSIKNDVALKLVAQRPLDRYSTNSVFLFW</sequence>
<protein>
    <submittedName>
        <fullName evidence="1">367_t:CDS:1</fullName>
    </submittedName>
</protein>
<gene>
    <name evidence="1" type="ORF">GMARGA_LOCUS3797</name>
</gene>
<comment type="caution">
    <text evidence="1">The sequence shown here is derived from an EMBL/GenBank/DDBJ whole genome shotgun (WGS) entry which is preliminary data.</text>
</comment>
<dbReference type="EMBL" id="CAJVQB010001420">
    <property type="protein sequence ID" value="CAG8534844.1"/>
    <property type="molecule type" value="Genomic_DNA"/>
</dbReference>
<accession>A0ABM8W625</accession>
<dbReference type="Proteomes" id="UP000789901">
    <property type="component" value="Unassembled WGS sequence"/>
</dbReference>
<proteinExistence type="predicted"/>
<name>A0ABM8W625_GIGMA</name>